<evidence type="ECO:0000256" key="3">
    <source>
        <dbReference type="ARBA" id="ARBA00022741"/>
    </source>
</evidence>
<dbReference type="Proteomes" id="UP001374584">
    <property type="component" value="Unassembled WGS sequence"/>
</dbReference>
<keyword evidence="3" id="KW-0547">Nucleotide-binding</keyword>
<reference evidence="12 13" key="1">
    <citation type="submission" date="2024-01" db="EMBL/GenBank/DDBJ databases">
        <title>The genomes of 5 underutilized Papilionoideae crops provide insights into root nodulation and disease resistanc.</title>
        <authorList>
            <person name="Jiang F."/>
        </authorList>
    </citation>
    <scope>NUCLEOTIDE SEQUENCE [LARGE SCALE GENOMIC DNA]</scope>
    <source>
        <strain evidence="12">JINMINGXINNONG_FW02</strain>
        <tissue evidence="12">Leaves</tissue>
    </source>
</reference>
<dbReference type="InterPro" id="IPR057289">
    <property type="entry name" value="Rab1/Ypt1"/>
</dbReference>
<evidence type="ECO:0000256" key="4">
    <source>
        <dbReference type="ARBA" id="ARBA00022892"/>
    </source>
</evidence>
<dbReference type="GO" id="GO:0003924">
    <property type="term" value="F:GTPase activity"/>
    <property type="evidence" value="ECO:0007669"/>
    <property type="project" value="InterPro"/>
</dbReference>
<dbReference type="PRINTS" id="PR00449">
    <property type="entry name" value="RASTRNSFRMNG"/>
</dbReference>
<dbReference type="SMART" id="SM00175">
    <property type="entry name" value="RAB"/>
    <property type="match status" value="1"/>
</dbReference>
<dbReference type="GO" id="GO:0016192">
    <property type="term" value="P:vesicle-mediated transport"/>
    <property type="evidence" value="ECO:0007669"/>
    <property type="project" value="UniProtKB-KW"/>
</dbReference>
<dbReference type="EMBL" id="JAYMYR010000003">
    <property type="protein sequence ID" value="KAK7374456.1"/>
    <property type="molecule type" value="Genomic_DNA"/>
</dbReference>
<dbReference type="InterPro" id="IPR027417">
    <property type="entry name" value="P-loop_NTPase"/>
</dbReference>
<name>A0AAN9NKL1_PHACN</name>
<organism evidence="12 13">
    <name type="scientific">Phaseolus coccineus</name>
    <name type="common">Scarlet runner bean</name>
    <name type="synonym">Phaseolus multiflorus</name>
    <dbReference type="NCBI Taxonomy" id="3886"/>
    <lineage>
        <taxon>Eukaryota</taxon>
        <taxon>Viridiplantae</taxon>
        <taxon>Streptophyta</taxon>
        <taxon>Embryophyta</taxon>
        <taxon>Tracheophyta</taxon>
        <taxon>Spermatophyta</taxon>
        <taxon>Magnoliopsida</taxon>
        <taxon>eudicotyledons</taxon>
        <taxon>Gunneridae</taxon>
        <taxon>Pentapetalae</taxon>
        <taxon>rosids</taxon>
        <taxon>fabids</taxon>
        <taxon>Fabales</taxon>
        <taxon>Fabaceae</taxon>
        <taxon>Papilionoideae</taxon>
        <taxon>50 kb inversion clade</taxon>
        <taxon>NPAAA clade</taxon>
        <taxon>indigoferoid/millettioid clade</taxon>
        <taxon>Phaseoleae</taxon>
        <taxon>Phaseolus</taxon>
    </lineage>
</organism>
<dbReference type="PROSITE" id="PS51420">
    <property type="entry name" value="RHO"/>
    <property type="match status" value="1"/>
</dbReference>
<evidence type="ECO:0000256" key="10">
    <source>
        <dbReference type="ARBA" id="ARBA00053550"/>
    </source>
</evidence>
<accession>A0AAN9NKL1</accession>
<dbReference type="InterPro" id="IPR005225">
    <property type="entry name" value="Small_GTP-bd"/>
</dbReference>
<dbReference type="PROSITE" id="PS51421">
    <property type="entry name" value="RAS"/>
    <property type="match status" value="1"/>
</dbReference>
<dbReference type="Gene3D" id="3.40.50.300">
    <property type="entry name" value="P-loop containing nucleotide triphosphate hydrolases"/>
    <property type="match status" value="1"/>
</dbReference>
<feature type="region of interest" description="Disordered" evidence="11">
    <location>
        <begin position="271"/>
        <end position="298"/>
    </location>
</feature>
<dbReference type="SMART" id="SM00173">
    <property type="entry name" value="RAS"/>
    <property type="match status" value="1"/>
</dbReference>
<comment type="similarity">
    <text evidence="2">Belongs to the small GTPase superfamily. Rab family.</text>
</comment>
<dbReference type="Pfam" id="PF00071">
    <property type="entry name" value="Ras"/>
    <property type="match status" value="1"/>
</dbReference>
<keyword evidence="8" id="KW-0636">Prenylation</keyword>
<dbReference type="InterPro" id="IPR001806">
    <property type="entry name" value="Small_GTPase"/>
</dbReference>
<dbReference type="AlphaFoldDB" id="A0AAN9NKL1"/>
<keyword evidence="13" id="KW-1185">Reference proteome</keyword>
<dbReference type="NCBIfam" id="TIGR00231">
    <property type="entry name" value="small_GTP"/>
    <property type="match status" value="1"/>
</dbReference>
<comment type="subcellular location">
    <subcellularLocation>
        <location evidence="9">Golgi apparatus membrane</location>
        <topology evidence="9">Lipid-anchor</topology>
    </subcellularLocation>
    <subcellularLocation>
        <location evidence="1">Golgi apparatus</location>
        <location evidence="1">trans-Golgi network membrane</location>
    </subcellularLocation>
</comment>
<dbReference type="SMART" id="SM00174">
    <property type="entry name" value="RHO"/>
    <property type="match status" value="1"/>
</dbReference>
<feature type="region of interest" description="Disordered" evidence="11">
    <location>
        <begin position="64"/>
        <end position="87"/>
    </location>
</feature>
<dbReference type="SMART" id="SM00176">
    <property type="entry name" value="RAN"/>
    <property type="match status" value="1"/>
</dbReference>
<gene>
    <name evidence="12" type="ORF">VNO80_07886</name>
</gene>
<evidence type="ECO:0000313" key="13">
    <source>
        <dbReference type="Proteomes" id="UP001374584"/>
    </source>
</evidence>
<evidence type="ECO:0000256" key="8">
    <source>
        <dbReference type="ARBA" id="ARBA00023289"/>
    </source>
</evidence>
<evidence type="ECO:0000313" key="12">
    <source>
        <dbReference type="EMBL" id="KAK7374456.1"/>
    </source>
</evidence>
<dbReference type="SUPFAM" id="SSF52540">
    <property type="entry name" value="P-loop containing nucleoside triphosphate hydrolases"/>
    <property type="match status" value="1"/>
</dbReference>
<keyword evidence="6" id="KW-0472">Membrane</keyword>
<keyword evidence="4" id="KW-0813">Transport</keyword>
<evidence type="ECO:0000256" key="2">
    <source>
        <dbReference type="ARBA" id="ARBA00006270"/>
    </source>
</evidence>
<evidence type="ECO:0000256" key="5">
    <source>
        <dbReference type="ARBA" id="ARBA00023134"/>
    </source>
</evidence>
<keyword evidence="4" id="KW-0931">ER-Golgi transport</keyword>
<evidence type="ECO:0000256" key="1">
    <source>
        <dbReference type="ARBA" id="ARBA00004198"/>
    </source>
</evidence>
<dbReference type="PANTHER" id="PTHR47977">
    <property type="entry name" value="RAS-RELATED PROTEIN RAB"/>
    <property type="match status" value="1"/>
</dbReference>
<dbReference type="GO" id="GO:0000139">
    <property type="term" value="C:Golgi membrane"/>
    <property type="evidence" value="ECO:0007669"/>
    <property type="project" value="UniProtKB-SubCell"/>
</dbReference>
<protein>
    <submittedName>
        <fullName evidence="12">Uncharacterized protein</fullName>
    </submittedName>
</protein>
<evidence type="ECO:0000256" key="7">
    <source>
        <dbReference type="ARBA" id="ARBA00023288"/>
    </source>
</evidence>
<evidence type="ECO:0000256" key="9">
    <source>
        <dbReference type="ARBA" id="ARBA00037794"/>
    </source>
</evidence>
<dbReference type="GO" id="GO:0005525">
    <property type="term" value="F:GTP binding"/>
    <property type="evidence" value="ECO:0007669"/>
    <property type="project" value="UniProtKB-KW"/>
</dbReference>
<proteinExistence type="inferred from homology"/>
<comment type="function">
    <text evidence="10">Protein transport. Regulator of membrane traffic from the Golgi apparatus towards the endoplasmic reticulum (ER).</text>
</comment>
<keyword evidence="7" id="KW-0449">Lipoprotein</keyword>
<feature type="compositionally biased region" description="Polar residues" evidence="11">
    <location>
        <begin position="64"/>
        <end position="76"/>
    </location>
</feature>
<evidence type="ECO:0000256" key="11">
    <source>
        <dbReference type="SAM" id="MobiDB-lite"/>
    </source>
</evidence>
<evidence type="ECO:0000256" key="6">
    <source>
        <dbReference type="ARBA" id="ARBA00023136"/>
    </source>
</evidence>
<dbReference type="PROSITE" id="PS51419">
    <property type="entry name" value="RAB"/>
    <property type="match status" value="1"/>
</dbReference>
<sequence length="298" mass="33226">MLVCTDMYMEESKGNDDFSVEYLSPFRVIIYKPKRMRNAVRKEAQISDASEVAFRFRFLRASDSSETPGEASTQDLSPAASPRSPANLRSSFSSLEMNPEYDYLFKLLLIGDSGVGKSCLLLRFADDSYIESYISTIGVDFKIRTVEQDGKTIKLQIWDTAGQERFRTITSSYYRGAHGIIIVYDVTDEESFNNVKQWLSEIDRYASDSVNKLLVGNKCDLTENRAVSYDTAKAFADEIGIPFMETSAKDATNVEQAFMAMAASIKNRMASQPANNARPPTVQIRGQPVAQKGGCCSS</sequence>
<keyword evidence="5" id="KW-0342">GTP-binding</keyword>
<dbReference type="InterPro" id="IPR050227">
    <property type="entry name" value="Rab"/>
</dbReference>
<dbReference type="FunFam" id="3.40.50.300:FF:000359">
    <property type="entry name" value="Small GTP-binding protein"/>
    <property type="match status" value="1"/>
</dbReference>
<dbReference type="SMART" id="SM00177">
    <property type="entry name" value="ARF"/>
    <property type="match status" value="1"/>
</dbReference>
<dbReference type="PROSITE" id="PS51417">
    <property type="entry name" value="ARF"/>
    <property type="match status" value="1"/>
</dbReference>
<comment type="caution">
    <text evidence="12">The sequence shown here is derived from an EMBL/GenBank/DDBJ whole genome shotgun (WGS) entry which is preliminary data.</text>
</comment>
<dbReference type="CDD" id="cd01869">
    <property type="entry name" value="Rab1_Ypt1"/>
    <property type="match status" value="1"/>
</dbReference>